<dbReference type="PROSITE" id="PS50126">
    <property type="entry name" value="S1"/>
    <property type="match status" value="1"/>
</dbReference>
<keyword evidence="4" id="KW-1185">Reference proteome</keyword>
<comment type="similarity">
    <text evidence="1">Belongs to the CvfB family.</text>
</comment>
<dbReference type="HOGENOM" id="CLU_064885_0_1_9"/>
<protein>
    <recommendedName>
        <fullName evidence="2">S1 motif domain-containing protein</fullName>
    </recommendedName>
</protein>
<evidence type="ECO:0000256" key="1">
    <source>
        <dbReference type="PIRNR" id="PIRNR012524"/>
    </source>
</evidence>
<dbReference type="InterPro" id="IPR036388">
    <property type="entry name" value="WH-like_DNA-bd_sf"/>
</dbReference>
<evidence type="ECO:0000313" key="4">
    <source>
        <dbReference type="Proteomes" id="UP000003136"/>
    </source>
</evidence>
<name>B7AVR7_9FIRM</name>
<dbReference type="Pfam" id="PF17783">
    <property type="entry name" value="WHD_CvfB"/>
    <property type="match status" value="1"/>
</dbReference>
<organism evidence="3 4">
    <name type="scientific">[Bacteroides] pectinophilus ATCC 43243</name>
    <dbReference type="NCBI Taxonomy" id="483218"/>
    <lineage>
        <taxon>Bacteria</taxon>
        <taxon>Bacillati</taxon>
        <taxon>Bacillota</taxon>
        <taxon>Clostridia</taxon>
        <taxon>Eubacteriales</taxon>
    </lineage>
</organism>
<dbReference type="InterPro" id="IPR012340">
    <property type="entry name" value="NA-bd_OB-fold"/>
</dbReference>
<dbReference type="AlphaFoldDB" id="B7AVR7"/>
<dbReference type="Pfam" id="PF13509">
    <property type="entry name" value="S1_2"/>
    <property type="match status" value="2"/>
</dbReference>
<dbReference type="Gene3D" id="2.40.50.140">
    <property type="entry name" value="Nucleic acid-binding proteins"/>
    <property type="match status" value="2"/>
</dbReference>
<dbReference type="SMART" id="SM00316">
    <property type="entry name" value="S1"/>
    <property type="match status" value="3"/>
</dbReference>
<dbReference type="InterPro" id="IPR039566">
    <property type="entry name" value="CvfB_S1_st"/>
</dbReference>
<reference evidence="3 4" key="1">
    <citation type="submission" date="2008-11" db="EMBL/GenBank/DDBJ databases">
        <title>Draft genome sequence of Bacteroides pectinophilus (ATCC 43243).</title>
        <authorList>
            <person name="Sudarsanam P."/>
            <person name="Ley R."/>
            <person name="Guruge J."/>
            <person name="Turnbaugh P.J."/>
            <person name="Mahowald M."/>
            <person name="Liep D."/>
            <person name="Gordon J."/>
        </authorList>
    </citation>
    <scope>NUCLEOTIDE SEQUENCE [LARGE SCALE GENOMIC DNA]</scope>
    <source>
        <strain evidence="3 4">ATCC 43243</strain>
    </source>
</reference>
<sequence>MIQIGKKQCLNIVSRTDFGVYLGTKEEKVLLPVKQVPADVEIGDALTVFVYRDSQDRLIATTNTPKIELDRIAKLKVAQTSQIGAFLDWGLEKDLFLPFKEQTYKVKPGDECLVVLYVDKSSRLCASMRRVYNYLVPADCYEKDSQVSGTVIEINPDYGAYVAIDDKYYGMIPNNELFSKVNIGDRIEGRVVKVRDDGKLMIGLRKKAYLQMDDDSQFVLDEIKKRGGRLPFNDKASPELIRSQFNMSKNEFKRAVGRLFKERKIVINPDSIELTDNN</sequence>
<dbReference type="eggNOG" id="COG2996">
    <property type="taxonomic scope" value="Bacteria"/>
</dbReference>
<dbReference type="STRING" id="483218.BACPEC_02817"/>
<feature type="domain" description="S1 motif" evidence="2">
    <location>
        <begin position="144"/>
        <end position="205"/>
    </location>
</feature>
<dbReference type="PANTHER" id="PTHR37296:SF1">
    <property type="entry name" value="CONSERVED VIRULENCE FACTOR B"/>
    <property type="match status" value="1"/>
</dbReference>
<dbReference type="InterPro" id="IPR048587">
    <property type="entry name" value="CvfB_S1_3rd"/>
</dbReference>
<accession>B7AVR7</accession>
<dbReference type="SUPFAM" id="SSF50249">
    <property type="entry name" value="Nucleic acid-binding proteins"/>
    <property type="match status" value="1"/>
</dbReference>
<dbReference type="Gene3D" id="1.10.10.10">
    <property type="entry name" value="Winged helix-like DNA-binding domain superfamily/Winged helix DNA-binding domain"/>
    <property type="match status" value="1"/>
</dbReference>
<dbReference type="InterPro" id="IPR040764">
    <property type="entry name" value="CvfB_WH"/>
</dbReference>
<evidence type="ECO:0000313" key="3">
    <source>
        <dbReference type="EMBL" id="EEC56308.1"/>
    </source>
</evidence>
<dbReference type="PIRSF" id="PIRSF012524">
    <property type="entry name" value="YitL_S1"/>
    <property type="match status" value="1"/>
</dbReference>
<dbReference type="InterPro" id="IPR003029">
    <property type="entry name" value="S1_domain"/>
</dbReference>
<dbReference type="Pfam" id="PF21543">
    <property type="entry name" value="CvfB_2nd"/>
    <property type="match status" value="1"/>
</dbReference>
<proteinExistence type="inferred from homology"/>
<dbReference type="PANTHER" id="PTHR37296">
    <property type="entry name" value="CONSERVED VIRULENCE FACTOR B"/>
    <property type="match status" value="1"/>
</dbReference>
<dbReference type="GO" id="GO:0003676">
    <property type="term" value="F:nucleic acid binding"/>
    <property type="evidence" value="ECO:0007669"/>
    <property type="project" value="InterPro"/>
</dbReference>
<reference evidence="3 4" key="2">
    <citation type="submission" date="2008-11" db="EMBL/GenBank/DDBJ databases">
        <authorList>
            <person name="Fulton L."/>
            <person name="Clifton S."/>
            <person name="Fulton B."/>
            <person name="Xu J."/>
            <person name="Minx P."/>
            <person name="Pepin K.H."/>
            <person name="Johnson M."/>
            <person name="Bhonagiri V."/>
            <person name="Nash W.E."/>
            <person name="Mardis E.R."/>
            <person name="Wilson R.K."/>
        </authorList>
    </citation>
    <scope>NUCLEOTIDE SEQUENCE [LARGE SCALE GENOMIC DNA]</scope>
    <source>
        <strain evidence="3 4">ATCC 43243</strain>
    </source>
</reference>
<gene>
    <name evidence="3" type="ORF">BACPEC_02817</name>
</gene>
<dbReference type="EMBL" id="ABVQ01000037">
    <property type="protein sequence ID" value="EEC56308.1"/>
    <property type="molecule type" value="Genomic_DNA"/>
</dbReference>
<dbReference type="InterPro" id="IPR014464">
    <property type="entry name" value="CvfB_fam"/>
</dbReference>
<comment type="caution">
    <text evidence="3">The sequence shown here is derived from an EMBL/GenBank/DDBJ whole genome shotgun (WGS) entry which is preliminary data.</text>
</comment>
<evidence type="ECO:0000259" key="2">
    <source>
        <dbReference type="PROSITE" id="PS50126"/>
    </source>
</evidence>
<dbReference type="Proteomes" id="UP000003136">
    <property type="component" value="Unassembled WGS sequence"/>
</dbReference>